<keyword evidence="2 5" id="KW-0812">Transmembrane</keyword>
<feature type="transmembrane region" description="Helical" evidence="5">
    <location>
        <begin position="391"/>
        <end position="415"/>
    </location>
</feature>
<dbReference type="PANTHER" id="PTHR23507">
    <property type="entry name" value="ZGC:174356"/>
    <property type="match status" value="1"/>
</dbReference>
<dbReference type="RefSeq" id="XP_060122541.1">
    <property type="nucleotide sequence ID" value="XM_060266558.1"/>
</dbReference>
<keyword evidence="7" id="KW-1185">Reference proteome</keyword>
<keyword evidence="3 5" id="KW-1133">Transmembrane helix</keyword>
<feature type="transmembrane region" description="Helical" evidence="5">
    <location>
        <begin position="357"/>
        <end position="385"/>
    </location>
</feature>
<dbReference type="GO" id="GO:0016020">
    <property type="term" value="C:membrane"/>
    <property type="evidence" value="ECO:0007669"/>
    <property type="project" value="UniProtKB-SubCell"/>
</dbReference>
<evidence type="ECO:0000313" key="7">
    <source>
        <dbReference type="Proteomes" id="UP001217754"/>
    </source>
</evidence>
<evidence type="ECO:0000256" key="4">
    <source>
        <dbReference type="ARBA" id="ARBA00023136"/>
    </source>
</evidence>
<dbReference type="Gene3D" id="1.20.1250.20">
    <property type="entry name" value="MFS general substrate transporter like domains"/>
    <property type="match status" value="1"/>
</dbReference>
<reference evidence="6" key="1">
    <citation type="submission" date="2023-03" db="EMBL/GenBank/DDBJ databases">
        <title>Mating type loci evolution in Malassezia.</title>
        <authorList>
            <person name="Coelho M.A."/>
        </authorList>
    </citation>
    <scope>NUCLEOTIDE SEQUENCE</scope>
    <source>
        <strain evidence="6">CBS 9431</strain>
    </source>
</reference>
<dbReference type="EMBL" id="CP119961">
    <property type="protein sequence ID" value="WFD39644.1"/>
    <property type="molecule type" value="Genomic_DNA"/>
</dbReference>
<accession>A0AAF0JB88</accession>
<proteinExistence type="predicted"/>
<dbReference type="PANTHER" id="PTHR23507:SF1">
    <property type="entry name" value="FI18259P1-RELATED"/>
    <property type="match status" value="1"/>
</dbReference>
<feature type="transmembrane region" description="Helical" evidence="5">
    <location>
        <begin position="574"/>
        <end position="595"/>
    </location>
</feature>
<dbReference type="GeneID" id="85226275"/>
<comment type="subcellular location">
    <subcellularLocation>
        <location evidence="1">Membrane</location>
        <topology evidence="1">Multi-pass membrane protein</topology>
    </subcellularLocation>
</comment>
<evidence type="ECO:0000313" key="6">
    <source>
        <dbReference type="EMBL" id="WFD39644.1"/>
    </source>
</evidence>
<feature type="transmembrane region" description="Helical" evidence="5">
    <location>
        <begin position="223"/>
        <end position="245"/>
    </location>
</feature>
<evidence type="ECO:0000256" key="5">
    <source>
        <dbReference type="SAM" id="Phobius"/>
    </source>
</evidence>
<protein>
    <submittedName>
        <fullName evidence="6">Uncharacterized protein</fullName>
    </submittedName>
</protein>
<sequence>MTTGEQTPLLARADAPSQDGILRRATASVKSAAQRIASSASGAWPVVQLLVLPHLLGQITSVATAAEVDAMRSLSCAHYYYLHPISLEGGALDATSCQAPEVEVHFNALVTRITFSVVLANFAGMLLYGRSFSRIPRRYLALLGMFGCALARIPLLFLPLYQYPYYAPEAVRSLSPQGMFMIYWACAIVGGFSGATELVTLTVESLVVDTQSPEKRSQLFSQLQVAQLLGASIGPVLGSLASWLFPSVANRCFGYTRCLKNKRLHSPQRGAQQYLLFNTTPYWVSVFFAFFGMFWIAFVVNFSAESRSSMPSCERCQTQDDQRTKDIAANPPKYAWLGAFQRLVPVRISRGRYDARILQFTLAEIFTAMMNEGIVVLILILGFVFHWGRDLIALGLSVSNALRLLMIVGGLPALISFLSHYLRKPAGVQDLSKDQIDAVLEMSQRDVRRKPNCCPTYQQTTESRLLRDVSTHQRTLVRLWRAQVDIHAARVSYFLNAASWVMIFYGVTANHEWIVLAGAVLLTGGSAAQPMLRSAACTVADQIVELQNNAALPLRRPRTQPTEHASLPSGADSYLVIVSTVLLPCLLIGLVVRNYVYGATIGSCPGAFFLVVAGLNAAVLVLLSVMRPATRM</sequence>
<dbReference type="Proteomes" id="UP001217754">
    <property type="component" value="Chromosome 4"/>
</dbReference>
<evidence type="ECO:0000256" key="1">
    <source>
        <dbReference type="ARBA" id="ARBA00004141"/>
    </source>
</evidence>
<keyword evidence="4 5" id="KW-0472">Membrane</keyword>
<feature type="transmembrane region" description="Helical" evidence="5">
    <location>
        <begin position="607"/>
        <end position="626"/>
    </location>
</feature>
<evidence type="ECO:0000256" key="2">
    <source>
        <dbReference type="ARBA" id="ARBA00022692"/>
    </source>
</evidence>
<gene>
    <name evidence="6" type="ORF">MJAP1_002624</name>
</gene>
<feature type="transmembrane region" description="Helical" evidence="5">
    <location>
        <begin position="109"/>
        <end position="128"/>
    </location>
</feature>
<dbReference type="SUPFAM" id="SSF103473">
    <property type="entry name" value="MFS general substrate transporter"/>
    <property type="match status" value="1"/>
</dbReference>
<evidence type="ECO:0000256" key="3">
    <source>
        <dbReference type="ARBA" id="ARBA00022989"/>
    </source>
</evidence>
<dbReference type="AlphaFoldDB" id="A0AAF0JB88"/>
<feature type="transmembrane region" description="Helical" evidence="5">
    <location>
        <begin position="181"/>
        <end position="203"/>
    </location>
</feature>
<dbReference type="InterPro" id="IPR036259">
    <property type="entry name" value="MFS_trans_sf"/>
</dbReference>
<organism evidence="6 7">
    <name type="scientific">Malassezia japonica</name>
    <dbReference type="NCBI Taxonomy" id="223818"/>
    <lineage>
        <taxon>Eukaryota</taxon>
        <taxon>Fungi</taxon>
        <taxon>Dikarya</taxon>
        <taxon>Basidiomycota</taxon>
        <taxon>Ustilaginomycotina</taxon>
        <taxon>Malasseziomycetes</taxon>
        <taxon>Malasseziales</taxon>
        <taxon>Malasseziaceae</taxon>
        <taxon>Malassezia</taxon>
    </lineage>
</organism>
<name>A0AAF0JB88_9BASI</name>
<dbReference type="GO" id="GO:0022857">
    <property type="term" value="F:transmembrane transporter activity"/>
    <property type="evidence" value="ECO:0007669"/>
    <property type="project" value="TreeGrafter"/>
</dbReference>
<feature type="transmembrane region" description="Helical" evidence="5">
    <location>
        <begin position="140"/>
        <end position="161"/>
    </location>
</feature>
<feature type="transmembrane region" description="Helical" evidence="5">
    <location>
        <begin position="282"/>
        <end position="302"/>
    </location>
</feature>